<feature type="chain" id="PRO_5001949386" evidence="1">
    <location>
        <begin position="31"/>
        <end position="112"/>
    </location>
</feature>
<dbReference type="EMBL" id="JQED01000009">
    <property type="protein sequence ID" value="KGJ93543.1"/>
    <property type="molecule type" value="Genomic_DNA"/>
</dbReference>
<dbReference type="PATRIC" id="fig|28229.4.peg.1298"/>
<evidence type="ECO:0000259" key="2">
    <source>
        <dbReference type="SMART" id="SM00278"/>
    </source>
</evidence>
<dbReference type="OrthoDB" id="7510573at2"/>
<accession>A0A099KV55</accession>
<comment type="caution">
    <text evidence="3">The sequence shown here is derived from an EMBL/GenBank/DDBJ whole genome shotgun (WGS) entry which is preliminary data.</text>
</comment>
<dbReference type="InterPro" id="IPR004509">
    <property type="entry name" value="Competence_ComEA_HhH"/>
</dbReference>
<dbReference type="PANTHER" id="PTHR21180">
    <property type="entry name" value="ENDONUCLEASE/EXONUCLEASE/PHOSPHATASE FAMILY DOMAIN-CONTAINING PROTEIN 1"/>
    <property type="match status" value="1"/>
</dbReference>
<dbReference type="Pfam" id="PF12836">
    <property type="entry name" value="HHH_3"/>
    <property type="match status" value="1"/>
</dbReference>
<reference evidence="3 4" key="1">
    <citation type="submission" date="2014-08" db="EMBL/GenBank/DDBJ databases">
        <title>Genomic and Phenotypic Diversity of Colwellia psychrerythraea strains from Disparate Marine Basins.</title>
        <authorList>
            <person name="Techtmann S.M."/>
            <person name="Stelling S.C."/>
            <person name="Utturkar S.M."/>
            <person name="Alshibli N."/>
            <person name="Harris A."/>
            <person name="Brown S.D."/>
            <person name="Hazen T.C."/>
        </authorList>
    </citation>
    <scope>NUCLEOTIDE SEQUENCE [LARGE SCALE GENOMIC DNA]</scope>
    <source>
        <strain evidence="3 4">ND2E</strain>
    </source>
</reference>
<dbReference type="SMART" id="SM00278">
    <property type="entry name" value="HhH1"/>
    <property type="match status" value="2"/>
</dbReference>
<name>A0A099KV55_COLPS</name>
<dbReference type="GO" id="GO:0015628">
    <property type="term" value="P:protein secretion by the type II secretion system"/>
    <property type="evidence" value="ECO:0007669"/>
    <property type="project" value="TreeGrafter"/>
</dbReference>
<keyword evidence="1" id="KW-0732">Signal</keyword>
<gene>
    <name evidence="3" type="ORF">ND2E_2272</name>
</gene>
<evidence type="ECO:0000313" key="4">
    <source>
        <dbReference type="Proteomes" id="UP000029843"/>
    </source>
</evidence>
<dbReference type="NCBIfam" id="TIGR00426">
    <property type="entry name" value="competence protein ComEA helix-hairpin-helix repeat region"/>
    <property type="match status" value="1"/>
</dbReference>
<dbReference type="RefSeq" id="WP_033093065.1">
    <property type="nucleotide sequence ID" value="NZ_JQED01000009.1"/>
</dbReference>
<dbReference type="SUPFAM" id="SSF47781">
    <property type="entry name" value="RuvA domain 2-like"/>
    <property type="match status" value="1"/>
</dbReference>
<dbReference type="Gene3D" id="1.10.150.280">
    <property type="entry name" value="AF1531-like domain"/>
    <property type="match status" value="1"/>
</dbReference>
<dbReference type="GO" id="GO:0015627">
    <property type="term" value="C:type II protein secretion system complex"/>
    <property type="evidence" value="ECO:0007669"/>
    <property type="project" value="TreeGrafter"/>
</dbReference>
<protein>
    <submittedName>
        <fullName evidence="3">Competence protein ComEA helix-hairpin-helix repeat protein</fullName>
    </submittedName>
</protein>
<evidence type="ECO:0000313" key="3">
    <source>
        <dbReference type="EMBL" id="KGJ93543.1"/>
    </source>
</evidence>
<feature type="signal peptide" evidence="1">
    <location>
        <begin position="1"/>
        <end position="30"/>
    </location>
</feature>
<dbReference type="GO" id="GO:0003677">
    <property type="term" value="F:DNA binding"/>
    <property type="evidence" value="ECO:0007669"/>
    <property type="project" value="InterPro"/>
</dbReference>
<feature type="domain" description="Helix-hairpin-helix DNA-binding motif class 1" evidence="2">
    <location>
        <begin position="60"/>
        <end position="79"/>
    </location>
</feature>
<proteinExistence type="predicted"/>
<feature type="domain" description="Helix-hairpin-helix DNA-binding motif class 1" evidence="2">
    <location>
        <begin position="90"/>
        <end position="109"/>
    </location>
</feature>
<dbReference type="InterPro" id="IPR051675">
    <property type="entry name" value="Endo/Exo/Phosphatase_dom_1"/>
</dbReference>
<dbReference type="AlphaFoldDB" id="A0A099KV55"/>
<dbReference type="GO" id="GO:0006281">
    <property type="term" value="P:DNA repair"/>
    <property type="evidence" value="ECO:0007669"/>
    <property type="project" value="InterPro"/>
</dbReference>
<dbReference type="InterPro" id="IPR003583">
    <property type="entry name" value="Hlx-hairpin-Hlx_DNA-bd_motif"/>
</dbReference>
<sequence length="112" mass="11952" precursor="true">MNNQPKHLNKTIAALTLGVILLVSSPLTFAKEANGSQVAQGQSAQAVKQQVVNLNKSTFEQLVTLKGVGHTKAQAIIVYRQQVGSFKSVNELTKVSGIGEKIVAENKARLAI</sequence>
<dbReference type="Proteomes" id="UP000029843">
    <property type="component" value="Unassembled WGS sequence"/>
</dbReference>
<dbReference type="InterPro" id="IPR010994">
    <property type="entry name" value="RuvA_2-like"/>
</dbReference>
<evidence type="ECO:0000256" key="1">
    <source>
        <dbReference type="SAM" id="SignalP"/>
    </source>
</evidence>
<dbReference type="PANTHER" id="PTHR21180:SF32">
    <property type="entry name" value="ENDONUCLEASE_EXONUCLEASE_PHOSPHATASE FAMILY DOMAIN-CONTAINING PROTEIN 1"/>
    <property type="match status" value="1"/>
</dbReference>
<organism evidence="3 4">
    <name type="scientific">Colwellia psychrerythraea</name>
    <name type="common">Vibrio psychroerythus</name>
    <dbReference type="NCBI Taxonomy" id="28229"/>
    <lineage>
        <taxon>Bacteria</taxon>
        <taxon>Pseudomonadati</taxon>
        <taxon>Pseudomonadota</taxon>
        <taxon>Gammaproteobacteria</taxon>
        <taxon>Alteromonadales</taxon>
        <taxon>Colwelliaceae</taxon>
        <taxon>Colwellia</taxon>
    </lineage>
</organism>